<dbReference type="PANTHER" id="PTHR13817:SF181">
    <property type="entry name" value="IMMUNOGLOBULIN-LIKE AND FIBRONECTIN TYPE III DOMAIN-CONTAINING PROTEIN 1"/>
    <property type="match status" value="1"/>
</dbReference>
<protein>
    <submittedName>
        <fullName evidence="6">Protein shisa-7</fullName>
    </submittedName>
</protein>
<dbReference type="InterPro" id="IPR013783">
    <property type="entry name" value="Ig-like_fold"/>
</dbReference>
<proteinExistence type="predicted"/>
<dbReference type="GO" id="GO:0031430">
    <property type="term" value="C:M band"/>
    <property type="evidence" value="ECO:0007669"/>
    <property type="project" value="TreeGrafter"/>
</dbReference>
<feature type="domain" description="Ig-like" evidence="4">
    <location>
        <begin position="36"/>
        <end position="126"/>
    </location>
</feature>
<dbReference type="FunFam" id="2.60.40.10:FF:001401">
    <property type="entry name" value="immunoglobulin-like and fibronectin type III domain-containing protein 1"/>
    <property type="match status" value="1"/>
</dbReference>
<dbReference type="EMBL" id="QXTE01000258">
    <property type="protein sequence ID" value="TFK00720.1"/>
    <property type="molecule type" value="Genomic_DNA"/>
</dbReference>
<name>A0A4D9E0Y7_9SAUR</name>
<dbReference type="STRING" id="55544.A0A4D9E0Y7"/>
<feature type="domain" description="Fibronectin type-III" evidence="5">
    <location>
        <begin position="1773"/>
        <end position="1868"/>
    </location>
</feature>
<dbReference type="SMART" id="SM00409">
    <property type="entry name" value="IG"/>
    <property type="match status" value="5"/>
</dbReference>
<dbReference type="PRINTS" id="PR00014">
    <property type="entry name" value="FNTYPEIII"/>
</dbReference>
<evidence type="ECO:0000256" key="2">
    <source>
        <dbReference type="ARBA" id="ARBA00023319"/>
    </source>
</evidence>
<feature type="region of interest" description="Disordered" evidence="3">
    <location>
        <begin position="492"/>
        <end position="517"/>
    </location>
</feature>
<dbReference type="CDD" id="cd00096">
    <property type="entry name" value="Ig"/>
    <property type="match status" value="1"/>
</dbReference>
<dbReference type="FunFam" id="2.60.40.10:FF:001231">
    <property type="entry name" value="Immunoglobulin-like and fibronectin type III domain containing 1"/>
    <property type="match status" value="1"/>
</dbReference>
<evidence type="ECO:0000313" key="6">
    <source>
        <dbReference type="EMBL" id="TFK00720.1"/>
    </source>
</evidence>
<dbReference type="InterPro" id="IPR040849">
    <property type="entry name" value="MyBP-C_THB"/>
</dbReference>
<dbReference type="Pfam" id="PF18362">
    <property type="entry name" value="THB"/>
    <property type="match status" value="1"/>
</dbReference>
<evidence type="ECO:0000259" key="4">
    <source>
        <dbReference type="PROSITE" id="PS50835"/>
    </source>
</evidence>
<feature type="compositionally biased region" description="Polar residues" evidence="3">
    <location>
        <begin position="448"/>
        <end position="470"/>
    </location>
</feature>
<dbReference type="InterPro" id="IPR003961">
    <property type="entry name" value="FN3_dom"/>
</dbReference>
<dbReference type="Pfam" id="PF00041">
    <property type="entry name" value="fn3"/>
    <property type="match status" value="4"/>
</dbReference>
<dbReference type="SMART" id="SM00060">
    <property type="entry name" value="FN3"/>
    <property type="match status" value="4"/>
</dbReference>
<feature type="domain" description="Fibronectin type-III" evidence="5">
    <location>
        <begin position="1969"/>
        <end position="2064"/>
    </location>
</feature>
<dbReference type="PANTHER" id="PTHR13817">
    <property type="entry name" value="TITIN"/>
    <property type="match status" value="1"/>
</dbReference>
<dbReference type="InterPro" id="IPR050964">
    <property type="entry name" value="Striated_Muscle_Regulatory"/>
</dbReference>
<keyword evidence="1" id="KW-0677">Repeat</keyword>
<feature type="domain" description="Ig-like" evidence="4">
    <location>
        <begin position="1471"/>
        <end position="1565"/>
    </location>
</feature>
<keyword evidence="2" id="KW-0393">Immunoglobulin domain</keyword>
<dbReference type="PROSITE" id="PS50835">
    <property type="entry name" value="IG_LIKE"/>
    <property type="match status" value="4"/>
</dbReference>
<dbReference type="FunFam" id="2.60.40.10:FF:002294">
    <property type="entry name" value="Immunoglobulin-like and fibronectin type III domain-containing 1, tandem duplicate 3"/>
    <property type="match status" value="1"/>
</dbReference>
<evidence type="ECO:0000256" key="3">
    <source>
        <dbReference type="SAM" id="MobiDB-lite"/>
    </source>
</evidence>
<dbReference type="OrthoDB" id="504170at2759"/>
<evidence type="ECO:0000313" key="7">
    <source>
        <dbReference type="Proteomes" id="UP000297703"/>
    </source>
</evidence>
<dbReference type="Proteomes" id="UP000297703">
    <property type="component" value="Unassembled WGS sequence"/>
</dbReference>
<gene>
    <name evidence="6" type="ORF">DR999_PMT17083</name>
</gene>
<dbReference type="SMART" id="SM00408">
    <property type="entry name" value="IGc2"/>
    <property type="match status" value="2"/>
</dbReference>
<feature type="domain" description="Fibronectin type-III" evidence="5">
    <location>
        <begin position="1573"/>
        <end position="1669"/>
    </location>
</feature>
<feature type="region of interest" description="Disordered" evidence="3">
    <location>
        <begin position="447"/>
        <end position="476"/>
    </location>
</feature>
<feature type="domain" description="Ig-like" evidence="4">
    <location>
        <begin position="2083"/>
        <end position="2151"/>
    </location>
</feature>
<dbReference type="InterPro" id="IPR036116">
    <property type="entry name" value="FN3_sf"/>
</dbReference>
<dbReference type="FunFam" id="2.60.40.10:FF:000031">
    <property type="entry name" value="Myosin-binding protein C, slow type"/>
    <property type="match status" value="1"/>
</dbReference>
<accession>A0A4D9E0Y7</accession>
<dbReference type="InterPro" id="IPR003598">
    <property type="entry name" value="Ig_sub2"/>
</dbReference>
<dbReference type="FunFam" id="2.60.40.10:FF:001267">
    <property type="entry name" value="Immunoglobulin-like and fibronectin type III domain containing 1"/>
    <property type="match status" value="1"/>
</dbReference>
<dbReference type="Gene3D" id="2.60.40.10">
    <property type="entry name" value="Immunoglobulins"/>
    <property type="match status" value="11"/>
</dbReference>
<organism evidence="6 7">
    <name type="scientific">Platysternon megacephalum</name>
    <name type="common">big-headed turtle</name>
    <dbReference type="NCBI Taxonomy" id="55544"/>
    <lineage>
        <taxon>Eukaryota</taxon>
        <taxon>Metazoa</taxon>
        <taxon>Chordata</taxon>
        <taxon>Craniata</taxon>
        <taxon>Vertebrata</taxon>
        <taxon>Euteleostomi</taxon>
        <taxon>Archelosauria</taxon>
        <taxon>Testudinata</taxon>
        <taxon>Testudines</taxon>
        <taxon>Cryptodira</taxon>
        <taxon>Durocryptodira</taxon>
        <taxon>Testudinoidea</taxon>
        <taxon>Platysternidae</taxon>
        <taxon>Platysternon</taxon>
    </lineage>
</organism>
<sequence>MTMESRRAVKPRKKSAIPGVTIKQFVEVIPKGCSTPDFERKPITLTLQEGKNAMFRAVVKGEPPPKVLWKRSKEEMNNPDKYQMSFNGITNEFILQINKLTAEDTDLYHCSAENEYGEAACTAGLKVIQVSFKKTTKPFPTEPQEDLKKELQDFRKMLRKRTPLPAQKKEVDMEQVWQLLLNADRKDYEKICLKHGIVDFRGMLRKLQQMKKDREDKQQQYIYSVTNLKHIKVNKEGNATLHLEMDLKNPENRIYLYKDGQLINYGFNNDKVKHCLRQAGKKYNFTINHLQLEDAGVYQIKVEDVDVFSTELEADSIPVGFRHLLREVHCHEQGNAIFECNLYSPCYDAVWLYRKHPIEESDKYKISISPDGLTHQLVIKNTQLTDEGTYTLDIRICSSSAWLEVEPARGKGRQTEGDGTDKNGWQTDKSMLPDEEGAKELLQGEGLGNQNHLKSTGTGKDGQYGSNQDGSGELYGSSMDVDWRHGYLGQDGLPGRVGKDGRMGKSQFSGAGTDGGSVANGNKFGLASNEGGHVGKIHGQDLKLGGAGMGGAIEEGDLHSFYGDDSMLGGAGSGGGLWGAGGLGSLGGRDSMLGGAGARLEGSGELGSLHGMEGGADTGGAGLGEAGSIGSLYGKDGTLGGAGGSGAGLGGTGDAGSLYGKDVMLCGASVGIGLDGAGNMGALGDRDAILGASDVGVAGSGDAGGTSSLFGKDGMLGGDGGSGAGLGGAGGMGSLFGKDGMLGGDGGSGAVLGGAGGLGSLYGKDGMLGGAGAGLAGLGGAEGASSLYGMDVILGGAGVGIGLDGAGGMGASGGRSAILGAFYVGGAGSSGAGGMGSLYGKDGMKGGTSAGSTGAGGIRSFYDKDDMLAGAGARDAGLGDACGMKSPYGKDGMRGAVGAVAAGDEAEIGGASAGLGGAGGFRSPYGKDGMLGGDGAGTGVGGDDLGSPGAMGSLYGKDGMLGGAGAAGAGSGFDGAGGMVSLYGKDGMIGGAGSVAVGFGAGVSSSGRMGTLSGKDAIPGGTDAGLGGAGDLTGSLYGKNDMHSAGLGDSRSEGYICGKDGMLGGAGTGLDSAGRMGSLHGKDPILGVHGVGGAGLAGTGSMGSLSGKDAMLGRAGAGCGLDGAGVRDAMLRGAGTGSAGIGTGLGGAGSCYGKDGMLGGAGAGVADGMGALDGKDSMLSGAAGAGGIGSLYGKNGKVSGAGPGLSGAEGMESFYDKDGMFGGTSAGAGVGGAGVLDSIHSKGLVLGGAGPGTGGEFIGACGTGSLDSRDSILDGAVASGGNGGLGHLGSLYGRDPALGGAAVGARGKLQDGSIGGRMPGVHGEGSLGYDQMSGHHGGVQADARRGQMPGLNTRGLSAEETLKNRDWKRKGFLQDEARESHCHFDKGLSDVSAQKGKPDVLSCSLNNDQVEGIWFKDEFKLTGLDEVSCEKYGLIHKLIDTVEDSHSGKYKFEAKGVKTEASILFLCLDPPNVDKALLEKLMKEPVIVKAGQNAMVKIPFEGRKPVRATWLKDGDELLNDVRIHIDKADNFTQLSISSTNRKDSGDYKVKLKNENGTLEASLKLEVIDKPQKPIGPIEVVDSSPTGITIQWKPPKDDGGTPVQNYIIERQQVGRKTWVTLGETSRNNSTFTTNKVGQDKSYRFRVQAVNAEGKSKALESDEVMAATKAFPGPPAPPQIVSANKESITLSWAAPPKTGNSRILGYIIEKCKKGSNIWTPITGLPITDRKWMVTDLKEGLRYEFRVAAVNATGAGKASAPSDAVFARDPMKPPGRVRDLKVTNTDYTSITLAWMKPDSKEGGSAKGYKVEKRSSDSLKWTHCNTVPIGLTTCTVKGLQARKMYFLRVRAINEGGLGEAVALDTCIQAMPPIVSPKFLRDDTMKNFMIIKAGSCIRVHMPFEASPTPEVIWLKDGLPLPSRAIVSTRDGLSQLLIPSAEFSDSGLYTIILQNEWGKKESFSFQVQVADIPQSPGPILLQEKVLNMVTVIWEPSPTEKWESNLYYVVMKRDSNKGSWQVVGDLIYTNKFTITKLIPGRGYYFRVVAKNYMGTSDPSETVQPWIMQKEKDEFKVRLPKYRRVNQNMPPRFLVQLKPHVVTTAFDCHMSCAVSGYPKPKITWYKDGRNLSEDPTFFSTNDFGVCCLVIPGIILATDT</sequence>
<dbReference type="FunFam" id="2.60.40.10:FF:001097">
    <property type="entry name" value="Immunoglobulin-like and fibronectin type III domain-containing protein 1"/>
    <property type="match status" value="1"/>
</dbReference>
<feature type="region of interest" description="Disordered" evidence="3">
    <location>
        <begin position="407"/>
        <end position="431"/>
    </location>
</feature>
<keyword evidence="7" id="KW-1185">Reference proteome</keyword>
<dbReference type="SUPFAM" id="SSF49265">
    <property type="entry name" value="Fibronectin type III"/>
    <property type="match status" value="3"/>
</dbReference>
<dbReference type="InterPro" id="IPR003599">
    <property type="entry name" value="Ig_sub"/>
</dbReference>
<dbReference type="Pfam" id="PF07679">
    <property type="entry name" value="I-set"/>
    <property type="match status" value="5"/>
</dbReference>
<dbReference type="PROSITE" id="PS50853">
    <property type="entry name" value="FN3"/>
    <property type="match status" value="4"/>
</dbReference>
<dbReference type="SUPFAM" id="SSF48726">
    <property type="entry name" value="Immunoglobulin"/>
    <property type="match status" value="6"/>
</dbReference>
<dbReference type="GO" id="GO:0045214">
    <property type="term" value="P:sarcomere organization"/>
    <property type="evidence" value="ECO:0007669"/>
    <property type="project" value="TreeGrafter"/>
</dbReference>
<dbReference type="CDD" id="cd00063">
    <property type="entry name" value="FN3"/>
    <property type="match status" value="4"/>
</dbReference>
<dbReference type="InterPro" id="IPR007110">
    <property type="entry name" value="Ig-like_dom"/>
</dbReference>
<dbReference type="InterPro" id="IPR013098">
    <property type="entry name" value="Ig_I-set"/>
</dbReference>
<dbReference type="FunFam" id="2.60.40.10:FF:001232">
    <property type="entry name" value="Immunoglobulin-like and fibronectin type III domain-containing 1"/>
    <property type="match status" value="1"/>
</dbReference>
<evidence type="ECO:0000259" key="5">
    <source>
        <dbReference type="PROSITE" id="PS50853"/>
    </source>
</evidence>
<reference evidence="6 7" key="1">
    <citation type="submission" date="2019-04" db="EMBL/GenBank/DDBJ databases">
        <title>Draft genome of the big-headed turtle Platysternon megacephalum.</title>
        <authorList>
            <person name="Gong S."/>
        </authorList>
    </citation>
    <scope>NUCLEOTIDE SEQUENCE [LARGE SCALE GENOMIC DNA]</scope>
    <source>
        <strain evidence="6">DO16091913</strain>
        <tissue evidence="6">Muscle</tissue>
    </source>
</reference>
<feature type="compositionally biased region" description="Basic and acidic residues" evidence="3">
    <location>
        <begin position="407"/>
        <end position="421"/>
    </location>
</feature>
<comment type="caution">
    <text evidence="6">The sequence shown here is derived from an EMBL/GenBank/DDBJ whole genome shotgun (WGS) entry which is preliminary data.</text>
</comment>
<evidence type="ECO:0000256" key="1">
    <source>
        <dbReference type="ARBA" id="ARBA00022737"/>
    </source>
</evidence>
<reference evidence="6 7" key="2">
    <citation type="submission" date="2019-04" db="EMBL/GenBank/DDBJ databases">
        <title>The genome sequence of big-headed turtle.</title>
        <authorList>
            <person name="Gong S."/>
        </authorList>
    </citation>
    <scope>NUCLEOTIDE SEQUENCE [LARGE SCALE GENOMIC DNA]</scope>
    <source>
        <strain evidence="6">DO16091913</strain>
        <tissue evidence="6">Muscle</tissue>
    </source>
</reference>
<feature type="domain" description="Ig-like" evidence="4">
    <location>
        <begin position="1867"/>
        <end position="1964"/>
    </location>
</feature>
<dbReference type="InterPro" id="IPR036179">
    <property type="entry name" value="Ig-like_dom_sf"/>
</dbReference>
<feature type="domain" description="Fibronectin type-III" evidence="5">
    <location>
        <begin position="1672"/>
        <end position="1771"/>
    </location>
</feature>